<keyword evidence="4" id="KW-1185">Reference proteome</keyword>
<reference evidence="3 4" key="1">
    <citation type="journal article" date="2018" name="Sci. Rep.">
        <title>Raphidocelis subcapitata (=Pseudokirchneriella subcapitata) provides an insight into genome evolution and environmental adaptations in the Sphaeropleales.</title>
        <authorList>
            <person name="Suzuki S."/>
            <person name="Yamaguchi H."/>
            <person name="Nakajima N."/>
            <person name="Kawachi M."/>
        </authorList>
    </citation>
    <scope>NUCLEOTIDE SEQUENCE [LARGE SCALE GENOMIC DNA]</scope>
    <source>
        <strain evidence="3 4">NIES-35</strain>
    </source>
</reference>
<evidence type="ECO:0000256" key="1">
    <source>
        <dbReference type="SAM" id="MobiDB-lite"/>
    </source>
</evidence>
<accession>A0A2V0NTN7</accession>
<proteinExistence type="predicted"/>
<evidence type="ECO:0000313" key="4">
    <source>
        <dbReference type="Proteomes" id="UP000247498"/>
    </source>
</evidence>
<sequence length="305" mass="32784">MLGARKLQCARGAQEQRQQQQQQQQRGQARRRRCTGMPQRQARCAAGPPGDKAGEPDLIEKAVGWLFGAKALADPAPMGMKRIDFESLPDQRVELERDAAPVADDDGDAALVRPLLAGTQLEAESLSLAYDAEQHGWTFRAFHERVDGRGAALVLARSSGGAVFGGYNPEGWVSLGEDRASNGAFLFVWPDGDTTKRALKLPKIGGPNLAVIDKPDSGPQFGAEGLSIPLKPIPRGEERTAKTKLGTYYKRTPVGTGKSLWGTGLEADGKRCQLASLRVFVAASGGVQWTLDPGSITWRSVKPGE</sequence>
<dbReference type="EMBL" id="BDRX01000019">
    <property type="protein sequence ID" value="GBF90679.1"/>
    <property type="molecule type" value="Genomic_DNA"/>
</dbReference>
<feature type="domain" description="TLDc" evidence="2">
    <location>
        <begin position="102"/>
        <end position="305"/>
    </location>
</feature>
<dbReference type="STRING" id="307507.A0A2V0NTN7"/>
<feature type="region of interest" description="Disordered" evidence="1">
    <location>
        <begin position="1"/>
        <end position="55"/>
    </location>
</feature>
<dbReference type="Pfam" id="PF07534">
    <property type="entry name" value="TLD"/>
    <property type="match status" value="1"/>
</dbReference>
<organism evidence="3 4">
    <name type="scientific">Raphidocelis subcapitata</name>
    <dbReference type="NCBI Taxonomy" id="307507"/>
    <lineage>
        <taxon>Eukaryota</taxon>
        <taxon>Viridiplantae</taxon>
        <taxon>Chlorophyta</taxon>
        <taxon>core chlorophytes</taxon>
        <taxon>Chlorophyceae</taxon>
        <taxon>CS clade</taxon>
        <taxon>Sphaeropleales</taxon>
        <taxon>Selenastraceae</taxon>
        <taxon>Raphidocelis</taxon>
    </lineage>
</organism>
<feature type="compositionally biased region" description="Low complexity" evidence="1">
    <location>
        <begin position="9"/>
        <end position="27"/>
    </location>
</feature>
<dbReference type="InterPro" id="IPR006571">
    <property type="entry name" value="TLDc_dom"/>
</dbReference>
<name>A0A2V0NTN7_9CHLO</name>
<gene>
    <name evidence="3" type="ORF">Rsub_02978</name>
</gene>
<evidence type="ECO:0000259" key="2">
    <source>
        <dbReference type="PROSITE" id="PS51886"/>
    </source>
</evidence>
<dbReference type="InParanoid" id="A0A2V0NTN7"/>
<evidence type="ECO:0000313" key="3">
    <source>
        <dbReference type="EMBL" id="GBF90679.1"/>
    </source>
</evidence>
<dbReference type="AlphaFoldDB" id="A0A2V0NTN7"/>
<comment type="caution">
    <text evidence="3">The sequence shown here is derived from an EMBL/GenBank/DDBJ whole genome shotgun (WGS) entry which is preliminary data.</text>
</comment>
<protein>
    <recommendedName>
        <fullName evidence="2">TLDc domain-containing protein</fullName>
    </recommendedName>
</protein>
<dbReference type="Proteomes" id="UP000247498">
    <property type="component" value="Unassembled WGS sequence"/>
</dbReference>
<dbReference type="OrthoDB" id="25620at2759"/>
<dbReference type="PROSITE" id="PS51886">
    <property type="entry name" value="TLDC"/>
    <property type="match status" value="1"/>
</dbReference>